<evidence type="ECO:0000313" key="1">
    <source>
        <dbReference type="EMBL" id="MFD0987541.1"/>
    </source>
</evidence>
<reference evidence="2" key="1">
    <citation type="journal article" date="2019" name="Int. J. Syst. Evol. Microbiol.">
        <title>The Global Catalogue of Microorganisms (GCM) 10K type strain sequencing project: providing services to taxonomists for standard genome sequencing and annotation.</title>
        <authorList>
            <consortium name="The Broad Institute Genomics Platform"/>
            <consortium name="The Broad Institute Genome Sequencing Center for Infectious Disease"/>
            <person name="Wu L."/>
            <person name="Ma J."/>
        </authorList>
    </citation>
    <scope>NUCLEOTIDE SEQUENCE [LARGE SCALE GENOMIC DNA]</scope>
    <source>
        <strain evidence="2">CCUG 61697</strain>
    </source>
</reference>
<dbReference type="RefSeq" id="WP_379089633.1">
    <property type="nucleotide sequence ID" value="NZ_JBHTJO010000001.1"/>
</dbReference>
<proteinExistence type="predicted"/>
<protein>
    <submittedName>
        <fullName evidence="1">Uncharacterized protein</fullName>
    </submittedName>
</protein>
<keyword evidence="2" id="KW-1185">Reference proteome</keyword>
<gene>
    <name evidence="1" type="ORF">ACFQ2F_10595</name>
</gene>
<dbReference type="EMBL" id="JBHTJO010000001">
    <property type="protein sequence ID" value="MFD0987541.1"/>
    <property type="molecule type" value="Genomic_DNA"/>
</dbReference>
<evidence type="ECO:0000313" key="2">
    <source>
        <dbReference type="Proteomes" id="UP001597102"/>
    </source>
</evidence>
<comment type="caution">
    <text evidence="1">The sequence shown here is derived from an EMBL/GenBank/DDBJ whole genome shotgun (WGS) entry which is preliminary data.</text>
</comment>
<accession>A0ABW3JBD1</accession>
<name>A0ABW3JBD1_9HYPH</name>
<sequence>MAVYLNGNEVEESQALASAAELLDRANLPLIAGLMTDIAGAEAALTLAEEIGGVIDHAGGDGMARANRLMREAGSNPVSLGELRNRSDLVVVLGKKPLETDPDLLEKIFPAKQSLPRPGAEPRRLVTTGAKPMALPDTVETKSIDIRKVDLTTAVGMLAAAVHEHPFGDPKKALPQALLELAGHLREAAFSVFVYSPDELDEPVLHVILDMIRRLCDKTRSGLYTVPVPGNGDGVNLCSVWTCGLPVRTSFAHGDPVHDAWQFDACRMIADLEADALVWIDAFGKGKESAPTGVPTIALATPGTVKPKDADIVIEVATPGVDHGAALYLPEISGIGMVKATGAGSGLPSVASVLAALSDRLKTTEAA</sequence>
<organism evidence="1 2">
    <name type="scientific">Methyloligella solikamskensis</name>
    <dbReference type="NCBI Taxonomy" id="1177756"/>
    <lineage>
        <taxon>Bacteria</taxon>
        <taxon>Pseudomonadati</taxon>
        <taxon>Pseudomonadota</taxon>
        <taxon>Alphaproteobacteria</taxon>
        <taxon>Hyphomicrobiales</taxon>
        <taxon>Hyphomicrobiaceae</taxon>
        <taxon>Methyloligella</taxon>
    </lineage>
</organism>
<dbReference type="Proteomes" id="UP001597102">
    <property type="component" value="Unassembled WGS sequence"/>
</dbReference>